<reference evidence="1 2" key="1">
    <citation type="submission" date="2020-11" db="EMBL/GenBank/DDBJ databases">
        <authorList>
            <person name="Lassalle F."/>
        </authorList>
    </citation>
    <scope>NUCLEOTIDE SEQUENCE [LARGE SCALE GENOMIC DNA]</scope>
    <source>
        <strain evidence="1 2">JC140</strain>
    </source>
</reference>
<sequence>MRIRSDIFVSALMRRVFSAGGFAAVEEKGAEEAGAVFIRQRLRDGTETVYAPAPQNFFEDEQKATERRFEKRLERVAPDVATELLARERRFDGDLWVIELETDGIEGLFAVVDPG</sequence>
<organism evidence="1 2">
    <name type="scientific">Pseudorhizobium endolithicum</name>
    <dbReference type="NCBI Taxonomy" id="1191678"/>
    <lineage>
        <taxon>Bacteria</taxon>
        <taxon>Pseudomonadati</taxon>
        <taxon>Pseudomonadota</taxon>
        <taxon>Alphaproteobacteria</taxon>
        <taxon>Hyphomicrobiales</taxon>
        <taxon>Rhizobiaceae</taxon>
        <taxon>Rhizobium/Agrobacterium group</taxon>
        <taxon>Pseudorhizobium</taxon>
    </lineage>
</organism>
<evidence type="ECO:0008006" key="3">
    <source>
        <dbReference type="Google" id="ProtNLM"/>
    </source>
</evidence>
<proteinExistence type="predicted"/>
<dbReference type="Gene3D" id="3.40.1530.20">
    <property type="entry name" value="Protein of unknown function (DUF1491)"/>
    <property type="match status" value="1"/>
</dbReference>
<evidence type="ECO:0000313" key="2">
    <source>
        <dbReference type="Proteomes" id="UP000606921"/>
    </source>
</evidence>
<accession>A0ABM8PFV9</accession>
<dbReference type="InterPro" id="IPR009964">
    <property type="entry name" value="DUF1491"/>
</dbReference>
<dbReference type="Proteomes" id="UP000606921">
    <property type="component" value="Unassembled WGS sequence"/>
</dbReference>
<evidence type="ECO:0000313" key="1">
    <source>
        <dbReference type="EMBL" id="CAD7027661.1"/>
    </source>
</evidence>
<dbReference type="RefSeq" id="WP_142521375.1">
    <property type="nucleotide sequence ID" value="NZ_CABFWF030000006.1"/>
</dbReference>
<protein>
    <recommendedName>
        <fullName evidence="3">DUF1491 family protein</fullName>
    </recommendedName>
</protein>
<gene>
    <name evidence="1" type="ORF">REJC140_02529</name>
</gene>
<comment type="caution">
    <text evidence="1">The sequence shown here is derived from an EMBL/GenBank/DDBJ whole genome shotgun (WGS) entry which is preliminary data.</text>
</comment>
<name>A0ABM8PFV9_9HYPH</name>
<dbReference type="Pfam" id="PF07372">
    <property type="entry name" value="DUF1491"/>
    <property type="match status" value="1"/>
</dbReference>
<dbReference type="EMBL" id="CABFWF030000006">
    <property type="protein sequence ID" value="CAD7027661.1"/>
    <property type="molecule type" value="Genomic_DNA"/>
</dbReference>
<keyword evidence="2" id="KW-1185">Reference proteome</keyword>